<dbReference type="Gene3D" id="3.40.140.10">
    <property type="entry name" value="Cytidine Deaminase, domain 2"/>
    <property type="match status" value="1"/>
</dbReference>
<evidence type="ECO:0000256" key="1">
    <source>
        <dbReference type="ARBA" id="ARBA00022670"/>
    </source>
</evidence>
<dbReference type="OrthoDB" id="7375040at2"/>
<dbReference type="InterPro" id="IPR025657">
    <property type="entry name" value="RadC_JAB"/>
</dbReference>
<dbReference type="STRING" id="1184267.A11Q_401"/>
<dbReference type="PANTHER" id="PTHR30471:SF3">
    <property type="entry name" value="UPF0758 PROTEIN YEES-RELATED"/>
    <property type="match status" value="1"/>
</dbReference>
<dbReference type="EMBL" id="CP003537">
    <property type="protein sequence ID" value="AGH94621.1"/>
    <property type="molecule type" value="Genomic_DNA"/>
</dbReference>
<dbReference type="CDD" id="cd08071">
    <property type="entry name" value="MPN_DUF2466"/>
    <property type="match status" value="1"/>
</dbReference>
<keyword evidence="2" id="KW-0479">Metal-binding</keyword>
<accession>M4V9B8</accession>
<evidence type="ECO:0000256" key="3">
    <source>
        <dbReference type="ARBA" id="ARBA00022801"/>
    </source>
</evidence>
<sequence length="124" mass="14273">MSISPCASFYFLLLRHLFQKSNESFWVIYLDSALEFIAIQRMATGQPNFCLVKPQKIFKSALLLDAQALVLAHNHPSLNVQPTPADIRMTQQLIKKGHLLQLPILDHIIFTDKNYFSFKENNLI</sequence>
<dbReference type="GO" id="GO:0008237">
    <property type="term" value="F:metallopeptidase activity"/>
    <property type="evidence" value="ECO:0007669"/>
    <property type="project" value="UniProtKB-KW"/>
</dbReference>
<evidence type="ECO:0000256" key="4">
    <source>
        <dbReference type="ARBA" id="ARBA00022833"/>
    </source>
</evidence>
<dbReference type="GO" id="GO:0006508">
    <property type="term" value="P:proteolysis"/>
    <property type="evidence" value="ECO:0007669"/>
    <property type="project" value="UniProtKB-KW"/>
</dbReference>
<evidence type="ECO:0000256" key="2">
    <source>
        <dbReference type="ARBA" id="ARBA00022723"/>
    </source>
</evidence>
<dbReference type="Proteomes" id="UP000012040">
    <property type="component" value="Chromosome"/>
</dbReference>
<evidence type="ECO:0000259" key="6">
    <source>
        <dbReference type="PROSITE" id="PS50249"/>
    </source>
</evidence>
<proteinExistence type="predicted"/>
<dbReference type="HOGENOM" id="CLU_073529_3_2_7"/>
<gene>
    <name evidence="7" type="ORF">A11Q_401</name>
</gene>
<keyword evidence="3" id="KW-0378">Hydrolase</keyword>
<dbReference type="eggNOG" id="COG2003">
    <property type="taxonomic scope" value="Bacteria"/>
</dbReference>
<dbReference type="InterPro" id="IPR037518">
    <property type="entry name" value="MPN"/>
</dbReference>
<dbReference type="KEGG" id="bex:A11Q_401"/>
<evidence type="ECO:0000256" key="5">
    <source>
        <dbReference type="ARBA" id="ARBA00023049"/>
    </source>
</evidence>
<keyword evidence="8" id="KW-1185">Reference proteome</keyword>
<dbReference type="InterPro" id="IPR001405">
    <property type="entry name" value="UPF0758"/>
</dbReference>
<dbReference type="PANTHER" id="PTHR30471">
    <property type="entry name" value="DNA REPAIR PROTEIN RADC"/>
    <property type="match status" value="1"/>
</dbReference>
<feature type="domain" description="MPN" evidence="6">
    <location>
        <begin position="1"/>
        <end position="124"/>
    </location>
</feature>
<dbReference type="PATRIC" id="fig|1184267.3.peg.405"/>
<reference evidence="7 8" key="1">
    <citation type="journal article" date="2013" name="ISME J.">
        <title>By their genes ye shall know them: genomic signatures of predatory bacteria.</title>
        <authorList>
            <person name="Pasternak Z."/>
            <person name="Pietrokovski S."/>
            <person name="Rotem O."/>
            <person name="Gophna U."/>
            <person name="Lurie-Weinberger M.N."/>
            <person name="Jurkevitch E."/>
        </authorList>
    </citation>
    <scope>NUCLEOTIDE SEQUENCE [LARGE SCALE GENOMIC DNA]</scope>
    <source>
        <strain evidence="7 8">JSS</strain>
    </source>
</reference>
<keyword evidence="4" id="KW-0862">Zinc</keyword>
<dbReference type="GO" id="GO:0046872">
    <property type="term" value="F:metal ion binding"/>
    <property type="evidence" value="ECO:0007669"/>
    <property type="project" value="UniProtKB-KW"/>
</dbReference>
<organism evidence="7 8">
    <name type="scientific">Pseudobdellovibrio exovorus JSS</name>
    <dbReference type="NCBI Taxonomy" id="1184267"/>
    <lineage>
        <taxon>Bacteria</taxon>
        <taxon>Pseudomonadati</taxon>
        <taxon>Bdellovibrionota</taxon>
        <taxon>Bdellovibrionia</taxon>
        <taxon>Bdellovibrionales</taxon>
        <taxon>Pseudobdellovibrionaceae</taxon>
        <taxon>Pseudobdellovibrio</taxon>
    </lineage>
</organism>
<evidence type="ECO:0000313" key="7">
    <source>
        <dbReference type="EMBL" id="AGH94621.1"/>
    </source>
</evidence>
<keyword evidence="1" id="KW-0645">Protease</keyword>
<dbReference type="Pfam" id="PF04002">
    <property type="entry name" value="RadC"/>
    <property type="match status" value="1"/>
</dbReference>
<protein>
    <submittedName>
        <fullName evidence="7">Putative DNA repair protein</fullName>
    </submittedName>
</protein>
<name>M4V9B8_9BACT</name>
<keyword evidence="5" id="KW-0482">Metalloprotease</keyword>
<dbReference type="AlphaFoldDB" id="M4V9B8"/>
<dbReference type="PROSITE" id="PS50249">
    <property type="entry name" value="MPN"/>
    <property type="match status" value="1"/>
</dbReference>
<evidence type="ECO:0000313" key="8">
    <source>
        <dbReference type="Proteomes" id="UP000012040"/>
    </source>
</evidence>